<protein>
    <submittedName>
        <fullName evidence="5">GntR family transcriptional regulator</fullName>
    </submittedName>
</protein>
<dbReference type="EMBL" id="QPJT01000002">
    <property type="protein sequence ID" value="RCX20006.1"/>
    <property type="molecule type" value="Genomic_DNA"/>
</dbReference>
<dbReference type="AlphaFoldDB" id="A0A369BHH1"/>
<dbReference type="Pfam" id="PF00392">
    <property type="entry name" value="GntR"/>
    <property type="match status" value="1"/>
</dbReference>
<evidence type="ECO:0000256" key="3">
    <source>
        <dbReference type="ARBA" id="ARBA00023163"/>
    </source>
</evidence>
<name>A0A369BHH1_9FIRM</name>
<accession>A0A369BHH1</accession>
<dbReference type="Gene3D" id="1.10.10.10">
    <property type="entry name" value="Winged helix-like DNA-binding domain superfamily/Winged helix DNA-binding domain"/>
    <property type="match status" value="1"/>
</dbReference>
<keyword evidence="6" id="KW-1185">Reference proteome</keyword>
<dbReference type="SUPFAM" id="SSF46785">
    <property type="entry name" value="Winged helix' DNA-binding domain"/>
    <property type="match status" value="1"/>
</dbReference>
<evidence type="ECO:0000313" key="6">
    <source>
        <dbReference type="Proteomes" id="UP000253034"/>
    </source>
</evidence>
<dbReference type="PROSITE" id="PS50949">
    <property type="entry name" value="HTH_GNTR"/>
    <property type="match status" value="1"/>
</dbReference>
<dbReference type="InterPro" id="IPR050679">
    <property type="entry name" value="Bact_HTH_transcr_reg"/>
</dbReference>
<dbReference type="PRINTS" id="PR00035">
    <property type="entry name" value="HTHGNTR"/>
</dbReference>
<dbReference type="InterPro" id="IPR011663">
    <property type="entry name" value="UTRA"/>
</dbReference>
<dbReference type="InterPro" id="IPR000524">
    <property type="entry name" value="Tscrpt_reg_HTH_GntR"/>
</dbReference>
<dbReference type="GO" id="GO:0045892">
    <property type="term" value="P:negative regulation of DNA-templated transcription"/>
    <property type="evidence" value="ECO:0007669"/>
    <property type="project" value="TreeGrafter"/>
</dbReference>
<dbReference type="CDD" id="cd07377">
    <property type="entry name" value="WHTH_GntR"/>
    <property type="match status" value="1"/>
</dbReference>
<feature type="domain" description="HTH gntR-type" evidence="4">
    <location>
        <begin position="29"/>
        <end position="97"/>
    </location>
</feature>
<dbReference type="SMART" id="SM00866">
    <property type="entry name" value="UTRA"/>
    <property type="match status" value="1"/>
</dbReference>
<dbReference type="InterPro" id="IPR036390">
    <property type="entry name" value="WH_DNA-bd_sf"/>
</dbReference>
<sequence>MLIYRNVNMLTRLRNLSEWSDINLLNEMAPKYYIVKKKILEMIDREEVGPDGMVPSERELMSMFEVSRITAKKAVDDLVKEGYLYRIQGKGTFIKNDTLNQDLVSITSCTEDIAKMGMTPSKQLLAAEVMAADQARMRKLQLCRGDKVFMVKRVYSADNHPLNLTTTYLPCKLFPGIEGYDFGAESIYHVLESKYNTRITKATRTIEAVLAADEVSEILKIDEGEPILLFRAVTLGIVNGKEIPIETFKSYYRTDKLKFYINQVK</sequence>
<dbReference type="PANTHER" id="PTHR44846:SF1">
    <property type="entry name" value="MANNOSYL-D-GLYCERATE TRANSPORT_METABOLISM SYSTEM REPRESSOR MNGR-RELATED"/>
    <property type="match status" value="1"/>
</dbReference>
<dbReference type="InterPro" id="IPR036388">
    <property type="entry name" value="WH-like_DNA-bd_sf"/>
</dbReference>
<dbReference type="PANTHER" id="PTHR44846">
    <property type="entry name" value="MANNOSYL-D-GLYCERATE TRANSPORT/METABOLISM SYSTEM REPRESSOR MNGR-RELATED"/>
    <property type="match status" value="1"/>
</dbReference>
<evidence type="ECO:0000256" key="2">
    <source>
        <dbReference type="ARBA" id="ARBA00023125"/>
    </source>
</evidence>
<evidence type="ECO:0000259" key="4">
    <source>
        <dbReference type="PROSITE" id="PS50949"/>
    </source>
</evidence>
<proteinExistence type="predicted"/>
<dbReference type="Proteomes" id="UP000253034">
    <property type="component" value="Unassembled WGS sequence"/>
</dbReference>
<evidence type="ECO:0000313" key="5">
    <source>
        <dbReference type="EMBL" id="RCX20006.1"/>
    </source>
</evidence>
<dbReference type="SUPFAM" id="SSF64288">
    <property type="entry name" value="Chorismate lyase-like"/>
    <property type="match status" value="1"/>
</dbReference>
<keyword evidence="1" id="KW-0805">Transcription regulation</keyword>
<dbReference type="Pfam" id="PF07702">
    <property type="entry name" value="UTRA"/>
    <property type="match status" value="1"/>
</dbReference>
<evidence type="ECO:0000256" key="1">
    <source>
        <dbReference type="ARBA" id="ARBA00023015"/>
    </source>
</evidence>
<dbReference type="GO" id="GO:0003677">
    <property type="term" value="F:DNA binding"/>
    <property type="evidence" value="ECO:0007669"/>
    <property type="project" value="UniProtKB-KW"/>
</dbReference>
<comment type="caution">
    <text evidence="5">The sequence shown here is derived from an EMBL/GenBank/DDBJ whole genome shotgun (WGS) entry which is preliminary data.</text>
</comment>
<keyword evidence="3" id="KW-0804">Transcription</keyword>
<reference evidence="5 6" key="1">
    <citation type="submission" date="2018-07" db="EMBL/GenBank/DDBJ databases">
        <title>Genomic Encyclopedia of Type Strains, Phase IV (KMG-IV): sequencing the most valuable type-strain genomes for metagenomic binning, comparative biology and taxonomic classification.</title>
        <authorList>
            <person name="Goeker M."/>
        </authorList>
    </citation>
    <scope>NUCLEOTIDE SEQUENCE [LARGE SCALE GENOMIC DNA]</scope>
    <source>
        <strain evidence="5 6">DSM 27016</strain>
    </source>
</reference>
<dbReference type="SMART" id="SM00345">
    <property type="entry name" value="HTH_GNTR"/>
    <property type="match status" value="1"/>
</dbReference>
<keyword evidence="2" id="KW-0238">DNA-binding</keyword>
<organism evidence="5 6">
    <name type="scientific">Anaerobacterium chartisolvens</name>
    <dbReference type="NCBI Taxonomy" id="1297424"/>
    <lineage>
        <taxon>Bacteria</taxon>
        <taxon>Bacillati</taxon>
        <taxon>Bacillota</taxon>
        <taxon>Clostridia</taxon>
        <taxon>Eubacteriales</taxon>
        <taxon>Oscillospiraceae</taxon>
        <taxon>Anaerobacterium</taxon>
    </lineage>
</organism>
<dbReference type="GO" id="GO:0003700">
    <property type="term" value="F:DNA-binding transcription factor activity"/>
    <property type="evidence" value="ECO:0007669"/>
    <property type="project" value="InterPro"/>
</dbReference>
<dbReference type="InterPro" id="IPR028978">
    <property type="entry name" value="Chorismate_lyase_/UTRA_dom_sf"/>
</dbReference>
<dbReference type="Gene3D" id="3.40.1410.10">
    <property type="entry name" value="Chorismate lyase-like"/>
    <property type="match status" value="1"/>
</dbReference>
<gene>
    <name evidence="5" type="ORF">DFR58_10275</name>
</gene>